<dbReference type="SUPFAM" id="SSF63817">
    <property type="entry name" value="Sortase"/>
    <property type="match status" value="1"/>
</dbReference>
<comment type="caution">
    <text evidence="3">The sequence shown here is derived from an EMBL/GenBank/DDBJ whole genome shotgun (WGS) entry which is preliminary data.</text>
</comment>
<dbReference type="GO" id="GO:0016787">
    <property type="term" value="F:hydrolase activity"/>
    <property type="evidence" value="ECO:0007669"/>
    <property type="project" value="UniProtKB-KW"/>
</dbReference>
<evidence type="ECO:0000313" key="3">
    <source>
        <dbReference type="EMBL" id="KKT38490.1"/>
    </source>
</evidence>
<organism evidence="3 4">
    <name type="scientific">Candidatus Collierbacteria bacterium GW2011_GWF1_44_12</name>
    <dbReference type="NCBI Taxonomy" id="1618402"/>
    <lineage>
        <taxon>Bacteria</taxon>
        <taxon>Candidatus Collieribacteriota</taxon>
    </lineage>
</organism>
<name>A0A0G1GV31_9BACT</name>
<evidence type="ECO:0000313" key="4">
    <source>
        <dbReference type="Proteomes" id="UP000034097"/>
    </source>
</evidence>
<feature type="transmembrane region" description="Helical" evidence="2">
    <location>
        <begin position="12"/>
        <end position="31"/>
    </location>
</feature>
<reference evidence="3 4" key="1">
    <citation type="journal article" date="2015" name="Nature">
        <title>rRNA introns, odd ribosomes, and small enigmatic genomes across a large radiation of phyla.</title>
        <authorList>
            <person name="Brown C.T."/>
            <person name="Hug L.A."/>
            <person name="Thomas B.C."/>
            <person name="Sharon I."/>
            <person name="Castelle C.J."/>
            <person name="Singh A."/>
            <person name="Wilkins M.J."/>
            <person name="Williams K.H."/>
            <person name="Banfield J.F."/>
        </authorList>
    </citation>
    <scope>NUCLEOTIDE SEQUENCE [LARGE SCALE GENOMIC DNA]</scope>
</reference>
<gene>
    <name evidence="3" type="ORF">UW26_C0016G0002</name>
</gene>
<dbReference type="InterPro" id="IPR023365">
    <property type="entry name" value="Sortase_dom-sf"/>
</dbReference>
<sequence>MSKHIDLLSLQKNILAVLSGMLFTISSVGLYQSINFHHLNNTDNKVLGIEDQKDIVGFPIRLIIPALNINTGIQYLGSTEGEMDVPNNSTDVGWFMLGPRPGENGSAVIAGHLNEKKGGDGVFANLNKLKTGDKLYIEDSNKKIHSFAVRESRLYDPGFADEVFVPNGSPYLNLVTCEGVWDRNKKIYSKRLVVFADIISQR</sequence>
<dbReference type="Pfam" id="PF04203">
    <property type="entry name" value="Sortase"/>
    <property type="match status" value="1"/>
</dbReference>
<evidence type="ECO:0000256" key="2">
    <source>
        <dbReference type="SAM" id="Phobius"/>
    </source>
</evidence>
<dbReference type="Gene3D" id="2.40.260.10">
    <property type="entry name" value="Sortase"/>
    <property type="match status" value="1"/>
</dbReference>
<dbReference type="InterPro" id="IPR042001">
    <property type="entry name" value="Sortase_F"/>
</dbReference>
<dbReference type="EMBL" id="LCHQ01000016">
    <property type="protein sequence ID" value="KKT38490.1"/>
    <property type="molecule type" value="Genomic_DNA"/>
</dbReference>
<protein>
    <submittedName>
        <fullName evidence="3">Peptidase C60</fullName>
    </submittedName>
</protein>
<keyword evidence="2" id="KW-0812">Transmembrane</keyword>
<dbReference type="AlphaFoldDB" id="A0A0G1GV31"/>
<evidence type="ECO:0000256" key="1">
    <source>
        <dbReference type="ARBA" id="ARBA00022801"/>
    </source>
</evidence>
<dbReference type="InterPro" id="IPR005754">
    <property type="entry name" value="Sortase"/>
</dbReference>
<keyword evidence="2" id="KW-0472">Membrane</keyword>
<keyword evidence="2" id="KW-1133">Transmembrane helix</keyword>
<dbReference type="CDD" id="cd05829">
    <property type="entry name" value="Sortase_F"/>
    <property type="match status" value="1"/>
</dbReference>
<accession>A0A0G1GV31</accession>
<dbReference type="NCBIfam" id="TIGR01076">
    <property type="entry name" value="sortase_fam"/>
    <property type="match status" value="1"/>
</dbReference>
<proteinExistence type="predicted"/>
<dbReference type="Proteomes" id="UP000034097">
    <property type="component" value="Unassembled WGS sequence"/>
</dbReference>
<keyword evidence="1" id="KW-0378">Hydrolase</keyword>